<dbReference type="GO" id="GO:0006368">
    <property type="term" value="P:transcription elongation by RNA polymerase II"/>
    <property type="evidence" value="ECO:0007669"/>
    <property type="project" value="TreeGrafter"/>
</dbReference>
<dbReference type="AlphaFoldDB" id="A0A292PZP0"/>
<dbReference type="Gene3D" id="2.20.25.190">
    <property type="match status" value="1"/>
</dbReference>
<evidence type="ECO:0000313" key="12">
    <source>
        <dbReference type="Proteomes" id="UP001412239"/>
    </source>
</evidence>
<dbReference type="InterPro" id="IPR007808">
    <property type="entry name" value="Elf1"/>
</dbReference>
<comment type="similarity">
    <text evidence="3 10">Belongs to the ELOF1 family.</text>
</comment>
<dbReference type="Proteomes" id="UP001412239">
    <property type="component" value="Unassembled WGS sequence"/>
</dbReference>
<keyword evidence="6 10" id="KW-0862">Zinc</keyword>
<evidence type="ECO:0000256" key="10">
    <source>
        <dbReference type="RuleBase" id="RU364033"/>
    </source>
</evidence>
<evidence type="ECO:0000256" key="5">
    <source>
        <dbReference type="ARBA" id="ARBA00022771"/>
    </source>
</evidence>
<keyword evidence="8 10" id="KW-0804">Transcription</keyword>
<dbReference type="PANTHER" id="PTHR20934">
    <property type="entry name" value="TRANSCRIPTION ELONGATION FACTOR 1 HOMOLOG"/>
    <property type="match status" value="1"/>
</dbReference>
<reference evidence="11" key="1">
    <citation type="submission" date="2015-10" db="EMBL/GenBank/DDBJ databases">
        <authorList>
            <person name="Regsiter A."/>
            <person name="william w."/>
        </authorList>
    </citation>
    <scope>NUCLEOTIDE SEQUENCE</scope>
    <source>
        <strain evidence="11">Montdore</strain>
    </source>
</reference>
<evidence type="ECO:0000256" key="6">
    <source>
        <dbReference type="ARBA" id="ARBA00022833"/>
    </source>
</evidence>
<keyword evidence="5 10" id="KW-0863">Zinc-finger</keyword>
<organism evidence="11 12">
    <name type="scientific">Tuber aestivum</name>
    <name type="common">summer truffle</name>
    <dbReference type="NCBI Taxonomy" id="59557"/>
    <lineage>
        <taxon>Eukaryota</taxon>
        <taxon>Fungi</taxon>
        <taxon>Dikarya</taxon>
        <taxon>Ascomycota</taxon>
        <taxon>Pezizomycotina</taxon>
        <taxon>Pezizomycetes</taxon>
        <taxon>Pezizales</taxon>
        <taxon>Tuberaceae</taxon>
        <taxon>Tuber</taxon>
    </lineage>
</organism>
<evidence type="ECO:0000313" key="11">
    <source>
        <dbReference type="EMBL" id="CUS11920.1"/>
    </source>
</evidence>
<dbReference type="EMBL" id="LN891008">
    <property type="protein sequence ID" value="CUS11920.1"/>
    <property type="molecule type" value="Genomic_DNA"/>
</dbReference>
<comment type="subcellular location">
    <subcellularLocation>
        <location evidence="2 10">Nucleus</location>
    </subcellularLocation>
</comment>
<dbReference type="GO" id="GO:0008023">
    <property type="term" value="C:transcription elongation factor complex"/>
    <property type="evidence" value="ECO:0007669"/>
    <property type="project" value="TreeGrafter"/>
</dbReference>
<keyword evidence="9 10" id="KW-0539">Nucleus</keyword>
<evidence type="ECO:0000256" key="8">
    <source>
        <dbReference type="ARBA" id="ARBA00023163"/>
    </source>
</evidence>
<sequence length="158" mass="17056">MGKRKKSSRKPTGPKKSEPLATSFSCLFCNHEKSVTCMLDKKAGVGSLSCKVCGQRFQANINYLSAAIDVYSEWVDACDEIANPKDKAPRRVSGGGGAVGRGGGVSLNRAAISLMSWKMTTTMTSVVGMGGELRPLLMRMRMNTERRYGAMAMRSHVG</sequence>
<dbReference type="PANTHER" id="PTHR20934:SF0">
    <property type="entry name" value="TRANSCRIPTION ELONGATION FACTOR 1 HOMOLOG"/>
    <property type="match status" value="1"/>
</dbReference>
<protein>
    <recommendedName>
        <fullName evidence="10">Transcription elongation factor 1 homolog</fullName>
    </recommendedName>
</protein>
<evidence type="ECO:0000256" key="1">
    <source>
        <dbReference type="ARBA" id="ARBA00003357"/>
    </source>
</evidence>
<dbReference type="GO" id="GO:0008270">
    <property type="term" value="F:zinc ion binding"/>
    <property type="evidence" value="ECO:0007669"/>
    <property type="project" value="UniProtKB-KW"/>
</dbReference>
<dbReference type="GO" id="GO:0000993">
    <property type="term" value="F:RNA polymerase II complex binding"/>
    <property type="evidence" value="ECO:0007669"/>
    <property type="project" value="TreeGrafter"/>
</dbReference>
<evidence type="ECO:0000256" key="2">
    <source>
        <dbReference type="ARBA" id="ARBA00004123"/>
    </source>
</evidence>
<dbReference type="FunFam" id="2.20.25.190:FF:000001">
    <property type="entry name" value="Transcription elongation factor 1 homolog"/>
    <property type="match status" value="1"/>
</dbReference>
<dbReference type="SUPFAM" id="SSF57783">
    <property type="entry name" value="Zinc beta-ribbon"/>
    <property type="match status" value="1"/>
</dbReference>
<keyword evidence="7 10" id="KW-0805">Transcription regulation</keyword>
<dbReference type="Pfam" id="PF05129">
    <property type="entry name" value="Zn_ribbon_Elf1"/>
    <property type="match status" value="1"/>
</dbReference>
<keyword evidence="12" id="KW-1185">Reference proteome</keyword>
<accession>A0A292PZP0</accession>
<comment type="function">
    <text evidence="1 10">Transcription elongation factor implicated in the maintenance of proper chromatin structure in actively transcribed regions.</text>
</comment>
<gene>
    <name evidence="11" type="ORF">GSTUAT00003968001</name>
</gene>
<evidence type="ECO:0000256" key="4">
    <source>
        <dbReference type="ARBA" id="ARBA00022723"/>
    </source>
</evidence>
<proteinExistence type="inferred from homology"/>
<evidence type="ECO:0000256" key="3">
    <source>
        <dbReference type="ARBA" id="ARBA00009730"/>
    </source>
</evidence>
<evidence type="ECO:0000256" key="7">
    <source>
        <dbReference type="ARBA" id="ARBA00023015"/>
    </source>
</evidence>
<evidence type="ECO:0000256" key="9">
    <source>
        <dbReference type="ARBA" id="ARBA00023242"/>
    </source>
</evidence>
<dbReference type="InterPro" id="IPR038567">
    <property type="entry name" value="T_Elf1_sf"/>
</dbReference>
<name>A0A292PZP0_9PEZI</name>
<keyword evidence="4 10" id="KW-0479">Metal-binding</keyword>